<dbReference type="InterPro" id="IPR027417">
    <property type="entry name" value="P-loop_NTPase"/>
</dbReference>
<dbReference type="Gene3D" id="3.40.50.300">
    <property type="entry name" value="P-loop containing nucleotide triphosphate hydrolases"/>
    <property type="match status" value="2"/>
</dbReference>
<dbReference type="EMBL" id="CM001022">
    <property type="protein sequence ID" value="EFQ24244.1"/>
    <property type="molecule type" value="Genomic_DNA"/>
</dbReference>
<name>E3CVY9_9BACT</name>
<dbReference type="SUPFAM" id="SSF52540">
    <property type="entry name" value="P-loop containing nucleoside triphosphate hydrolases"/>
    <property type="match status" value="1"/>
</dbReference>
<dbReference type="PIRSF" id="PIRSF029347">
    <property type="entry name" value="RecF"/>
    <property type="match status" value="1"/>
</dbReference>
<sequence length="394" mass="44211">MNIEQLDIEGYRSLRNVSWRPGNLNIIIGPNGSGKSNLLRFLELLSLSAQGRLGKHIQSLGGMDPIVWDGEAPSIRCVLKTTTLGDDRAPEQYELEMARLGTSSSYRIGSERLINSFDVRSGLKEQPFVFLDRKGKTAVLFDVEQKRFTTPEDFISEEETLLSLASGPFTHNPRIPPFQRELASIAVYHDILTHRNAPVRGPVVARREDRVDPDGQNLVSVLHTLYTGDREFKRDLHLAMRGAFGDDFEELVFPPASDQRVQMRIRWKTLKREQSTAEMSDGTLRFLLLLAVFANPSPPSVIAIDEPETGLHPSMLPLVAEFAVDAASRSQVVLTTHSTQLLDAFTETKPVTTVSDWKNGETVLRTLNGKELDYWLQEYSLGTLFKSGELEQMS</sequence>
<evidence type="ECO:0000313" key="3">
    <source>
        <dbReference type="Proteomes" id="UP000005096"/>
    </source>
</evidence>
<dbReference type="AlphaFoldDB" id="E3CVY9"/>
<dbReference type="GO" id="GO:0005524">
    <property type="term" value="F:ATP binding"/>
    <property type="evidence" value="ECO:0007669"/>
    <property type="project" value="InterPro"/>
</dbReference>
<dbReference type="PANTHER" id="PTHR32182:SF22">
    <property type="entry name" value="ATP-DEPENDENT ENDONUCLEASE, OLD FAMILY-RELATED"/>
    <property type="match status" value="1"/>
</dbReference>
<dbReference type="eggNOG" id="COG4637">
    <property type="taxonomic scope" value="Bacteria"/>
</dbReference>
<dbReference type="Pfam" id="PF13304">
    <property type="entry name" value="AAA_21"/>
    <property type="match status" value="1"/>
</dbReference>
<evidence type="ECO:0000313" key="2">
    <source>
        <dbReference type="EMBL" id="EFQ24244.1"/>
    </source>
</evidence>
<dbReference type="RefSeq" id="WP_006301475.1">
    <property type="nucleotide sequence ID" value="NZ_CM001022.1"/>
</dbReference>
<organism evidence="2 3">
    <name type="scientific">Aminomonas paucivorans DSM 12260</name>
    <dbReference type="NCBI Taxonomy" id="584708"/>
    <lineage>
        <taxon>Bacteria</taxon>
        <taxon>Thermotogati</taxon>
        <taxon>Synergistota</taxon>
        <taxon>Synergistia</taxon>
        <taxon>Synergistales</taxon>
        <taxon>Synergistaceae</taxon>
        <taxon>Aminomonas</taxon>
    </lineage>
</organism>
<protein>
    <submittedName>
        <fullName evidence="2">SMC domain protein</fullName>
    </submittedName>
</protein>
<proteinExistence type="predicted"/>
<dbReference type="HOGENOM" id="CLU_035814_1_1_0"/>
<dbReference type="InterPro" id="IPR003959">
    <property type="entry name" value="ATPase_AAA_core"/>
</dbReference>
<dbReference type="InterPro" id="IPR003593">
    <property type="entry name" value="AAA+_ATPase"/>
</dbReference>
<dbReference type="PANTHER" id="PTHR32182">
    <property type="entry name" value="DNA REPLICATION AND REPAIR PROTEIN RECF"/>
    <property type="match status" value="1"/>
</dbReference>
<dbReference type="PaxDb" id="584708-Apau_1828"/>
<accession>E3CVY9</accession>
<dbReference type="GO" id="GO:0006302">
    <property type="term" value="P:double-strand break repair"/>
    <property type="evidence" value="ECO:0007669"/>
    <property type="project" value="TreeGrafter"/>
</dbReference>
<keyword evidence="3" id="KW-1185">Reference proteome</keyword>
<dbReference type="STRING" id="584708.Apau_1828"/>
<reference evidence="2 3" key="1">
    <citation type="journal article" date="2010" name="Stand. Genomic Sci.">
        <title>Non-contiguous finished genome sequence of Aminomonas paucivorans type strain (GLU-3).</title>
        <authorList>
            <person name="Pitluck S."/>
            <person name="Yasawong M."/>
            <person name="Held B."/>
            <person name="Lapidus A."/>
            <person name="Nolan M."/>
            <person name="Copeland A."/>
            <person name="Lucas S."/>
            <person name="Del Rio T.G."/>
            <person name="Tice H."/>
            <person name="Cheng J.F."/>
            <person name="Chertkov O."/>
            <person name="Goodwin L."/>
            <person name="Tapia R."/>
            <person name="Han C."/>
            <person name="Liolios K."/>
            <person name="Ivanova N."/>
            <person name="Mavromatis K."/>
            <person name="Ovchinnikova G."/>
            <person name="Pati A."/>
            <person name="Chen A."/>
            <person name="Palaniappan K."/>
            <person name="Land M."/>
            <person name="Hauser L."/>
            <person name="Chang Y.J."/>
            <person name="Jeffries C.D."/>
            <person name="Pukall R."/>
            <person name="Spring S."/>
            <person name="Rohde M."/>
            <person name="Sikorski J."/>
            <person name="Goker M."/>
            <person name="Woyke T."/>
            <person name="Bristow J."/>
            <person name="Eisen J.A."/>
            <person name="Markowitz V."/>
            <person name="Hugenholtz P."/>
            <person name="Kyrpides N.C."/>
            <person name="Klenk H.P."/>
        </authorList>
    </citation>
    <scope>NUCLEOTIDE SEQUENCE [LARGE SCALE GENOMIC DNA]</scope>
    <source>
        <strain evidence="2 3">DSM 12260</strain>
    </source>
</reference>
<dbReference type="GO" id="GO:0016887">
    <property type="term" value="F:ATP hydrolysis activity"/>
    <property type="evidence" value="ECO:0007669"/>
    <property type="project" value="InterPro"/>
</dbReference>
<dbReference type="Proteomes" id="UP000005096">
    <property type="component" value="Chromosome"/>
</dbReference>
<dbReference type="GO" id="GO:0000731">
    <property type="term" value="P:DNA synthesis involved in DNA repair"/>
    <property type="evidence" value="ECO:0007669"/>
    <property type="project" value="TreeGrafter"/>
</dbReference>
<dbReference type="InterPro" id="IPR014555">
    <property type="entry name" value="RecF-like"/>
</dbReference>
<dbReference type="SMART" id="SM00382">
    <property type="entry name" value="AAA"/>
    <property type="match status" value="1"/>
</dbReference>
<dbReference type="OrthoDB" id="104167at2"/>
<evidence type="ECO:0000259" key="1">
    <source>
        <dbReference type="SMART" id="SM00382"/>
    </source>
</evidence>
<gene>
    <name evidence="2" type="ORF">Apau_1828</name>
</gene>
<feature type="domain" description="AAA+ ATPase" evidence="1">
    <location>
        <begin position="21"/>
        <end position="361"/>
    </location>
</feature>